<dbReference type="Gene3D" id="3.90.1150.10">
    <property type="entry name" value="Aspartate Aminotransferase, domain 1"/>
    <property type="match status" value="1"/>
</dbReference>
<evidence type="ECO:0000256" key="2">
    <source>
        <dbReference type="ARBA" id="ARBA00022576"/>
    </source>
</evidence>
<dbReference type="InterPro" id="IPR015421">
    <property type="entry name" value="PyrdxlP-dep_Trfase_major"/>
</dbReference>
<dbReference type="SUPFAM" id="SSF53383">
    <property type="entry name" value="PLP-dependent transferases"/>
    <property type="match status" value="1"/>
</dbReference>
<comment type="cofactor">
    <cofactor evidence="1">
        <name>pyridoxal 5'-phosphate</name>
        <dbReference type="ChEBI" id="CHEBI:597326"/>
    </cofactor>
</comment>
<dbReference type="PANTHER" id="PTHR42790">
    <property type="entry name" value="AMINOTRANSFERASE"/>
    <property type="match status" value="1"/>
</dbReference>
<dbReference type="CDD" id="cd00609">
    <property type="entry name" value="AAT_like"/>
    <property type="match status" value="1"/>
</dbReference>
<dbReference type="InterPro" id="IPR050859">
    <property type="entry name" value="Class-I_PLP-dep_aminotransf"/>
</dbReference>
<dbReference type="InterPro" id="IPR015424">
    <property type="entry name" value="PyrdxlP-dep_Trfase"/>
</dbReference>
<proteinExistence type="predicted"/>
<keyword evidence="2 6" id="KW-0032">Aminotransferase</keyword>
<dbReference type="GO" id="GO:0008483">
    <property type="term" value="F:transaminase activity"/>
    <property type="evidence" value="ECO:0007669"/>
    <property type="project" value="UniProtKB-KW"/>
</dbReference>
<evidence type="ECO:0000256" key="3">
    <source>
        <dbReference type="ARBA" id="ARBA00022679"/>
    </source>
</evidence>
<dbReference type="PANTHER" id="PTHR42790:SF19">
    <property type="entry name" value="KYNURENINE_ALPHA-AMINOADIPATE AMINOTRANSFERASE, MITOCHONDRIAL"/>
    <property type="match status" value="1"/>
</dbReference>
<keyword evidence="3" id="KW-0808">Transferase</keyword>
<keyword evidence="4" id="KW-0663">Pyridoxal phosphate</keyword>
<organism evidence="6 7">
    <name type="scientific">Roseibium sediminicola</name>
    <dbReference type="NCBI Taxonomy" id="2933272"/>
    <lineage>
        <taxon>Bacteria</taxon>
        <taxon>Pseudomonadati</taxon>
        <taxon>Pseudomonadota</taxon>
        <taxon>Alphaproteobacteria</taxon>
        <taxon>Hyphomicrobiales</taxon>
        <taxon>Stappiaceae</taxon>
        <taxon>Roseibium</taxon>
    </lineage>
</organism>
<dbReference type="Pfam" id="PF00155">
    <property type="entry name" value="Aminotran_1_2"/>
    <property type="match status" value="1"/>
</dbReference>
<evidence type="ECO:0000256" key="4">
    <source>
        <dbReference type="ARBA" id="ARBA00022898"/>
    </source>
</evidence>
<name>A0ABT0GMY9_9HYPH</name>
<evidence type="ECO:0000259" key="5">
    <source>
        <dbReference type="Pfam" id="PF00155"/>
    </source>
</evidence>
<comment type="caution">
    <text evidence="6">The sequence shown here is derived from an EMBL/GenBank/DDBJ whole genome shotgun (WGS) entry which is preliminary data.</text>
</comment>
<dbReference type="InterPro" id="IPR015422">
    <property type="entry name" value="PyrdxlP-dep_Trfase_small"/>
</dbReference>
<keyword evidence="7" id="KW-1185">Reference proteome</keyword>
<accession>A0ABT0GMY9</accession>
<dbReference type="Gene3D" id="3.40.640.10">
    <property type="entry name" value="Type I PLP-dependent aspartate aminotransferase-like (Major domain)"/>
    <property type="match status" value="1"/>
</dbReference>
<evidence type="ECO:0000256" key="1">
    <source>
        <dbReference type="ARBA" id="ARBA00001933"/>
    </source>
</evidence>
<gene>
    <name evidence="6" type="ORF">M0H32_01350</name>
</gene>
<reference evidence="6" key="1">
    <citation type="submission" date="2022-04" db="EMBL/GenBank/DDBJ databases">
        <title>Roseibium sp. CAU 1639 isolated from mud.</title>
        <authorList>
            <person name="Kim W."/>
        </authorList>
    </citation>
    <scope>NUCLEOTIDE SEQUENCE</scope>
    <source>
        <strain evidence="6">CAU 1639</strain>
    </source>
</reference>
<feature type="domain" description="Aminotransferase class I/classII large" evidence="5">
    <location>
        <begin position="31"/>
        <end position="396"/>
    </location>
</feature>
<evidence type="ECO:0000313" key="7">
    <source>
        <dbReference type="Proteomes" id="UP001431221"/>
    </source>
</evidence>
<dbReference type="RefSeq" id="WP_248149742.1">
    <property type="nucleotide sequence ID" value="NZ_JALNMJ010000001.1"/>
</dbReference>
<dbReference type="Proteomes" id="UP001431221">
    <property type="component" value="Unassembled WGS sequence"/>
</dbReference>
<sequence>MTTWDSLYARRASRMRASEIRELLKLLDRPDVINFAGGIPDQALFPAEDFKQAYQDILAGPDTGRALQYGMSEGSNRLRTWIVGHMRARGIECGPQNILITSGSQQGLDYIGKLFLTEGDTALVQWPTYLGALQAFNAYEPNYDRLDPGANRAAEDFAATATEKGGRIKFAYLSPDFANPTGLTVDLAERKRLLALAEDLGCAVIEDSPYEALRYDGDALPPILALDSEASGGIDNTRTIYCGSFSKSLSPGLRLGWICAAAGVISRLVLIKQASDLNSPVLNQEAMARVAESVFESHTAKTNAVYKARRDAMLAALERHMPAGVSWTRPDGGMFIWMTLPAGLDAAELLEMSIETVRVAFVPGRAFHPDGSGANTLRLSFSCNDYQKIEEGISRLGRLIPETVTSTV</sequence>
<protein>
    <submittedName>
        <fullName evidence="6">PLP-dependent aminotransferase family protein</fullName>
    </submittedName>
</protein>
<dbReference type="InterPro" id="IPR004839">
    <property type="entry name" value="Aminotransferase_I/II_large"/>
</dbReference>
<dbReference type="EMBL" id="JALNMJ010000001">
    <property type="protein sequence ID" value="MCK7610791.1"/>
    <property type="molecule type" value="Genomic_DNA"/>
</dbReference>
<evidence type="ECO:0000313" key="6">
    <source>
        <dbReference type="EMBL" id="MCK7610791.1"/>
    </source>
</evidence>